<proteinExistence type="predicted"/>
<gene>
    <name evidence="1" type="ORF">INF28_11140</name>
</gene>
<evidence type="ECO:0000313" key="2">
    <source>
        <dbReference type="Proteomes" id="UP000806542"/>
    </source>
</evidence>
<dbReference type="EMBL" id="JADCKB010000030">
    <property type="protein sequence ID" value="MBE5041013.1"/>
    <property type="molecule type" value="Genomic_DNA"/>
</dbReference>
<dbReference type="Pfam" id="PF14198">
    <property type="entry name" value="TnpV"/>
    <property type="match status" value="1"/>
</dbReference>
<dbReference type="Proteomes" id="UP000806542">
    <property type="component" value="Unassembled WGS sequence"/>
</dbReference>
<sequence>MTELTYTQNGDYLMPDLTAEVQSQRIGKYGMIRLKFLKNNRRSLYSAMKIKGTLMEHLTEMDKIAREQVEGMVSQMAQAESVTEQMKADNPLEWTRRMNNFKHSAEEIVISSLLHS</sequence>
<comment type="caution">
    <text evidence="1">The sequence shown here is derived from an EMBL/GenBank/DDBJ whole genome shotgun (WGS) entry which is preliminary data.</text>
</comment>
<dbReference type="AlphaFoldDB" id="A0A9D5LZN4"/>
<reference evidence="1" key="1">
    <citation type="submission" date="2020-10" db="EMBL/GenBank/DDBJ databases">
        <title>ChiBAC.</title>
        <authorList>
            <person name="Zenner C."/>
            <person name="Hitch T.C.A."/>
            <person name="Clavel T."/>
        </authorList>
    </citation>
    <scope>NUCLEOTIDE SEQUENCE</scope>
    <source>
        <strain evidence="1">DSM 107454</strain>
    </source>
</reference>
<keyword evidence="2" id="KW-1185">Reference proteome</keyword>
<accession>A0A9D5LZN4</accession>
<evidence type="ECO:0000313" key="1">
    <source>
        <dbReference type="EMBL" id="MBE5041013.1"/>
    </source>
</evidence>
<name>A0A9D5LZN4_9FIRM</name>
<organism evidence="1 2">
    <name type="scientific">Ructibacterium gallinarum</name>
    <dbReference type="NCBI Taxonomy" id="2779355"/>
    <lineage>
        <taxon>Bacteria</taxon>
        <taxon>Bacillati</taxon>
        <taxon>Bacillota</taxon>
        <taxon>Clostridia</taxon>
        <taxon>Eubacteriales</taxon>
        <taxon>Oscillospiraceae</taxon>
        <taxon>Ructibacterium</taxon>
    </lineage>
</organism>
<protein>
    <submittedName>
        <fullName evidence="1">TnpV protein</fullName>
    </submittedName>
</protein>
<dbReference type="InterPro" id="IPR026989">
    <property type="entry name" value="TnpV"/>
</dbReference>